<evidence type="ECO:0000256" key="3">
    <source>
        <dbReference type="ARBA" id="ARBA00013253"/>
    </source>
</evidence>
<keyword evidence="7 14" id="KW-0418">Kinase</keyword>
<dbReference type="UniPathway" id="UPA00077">
    <property type="reaction ID" value="UER00155"/>
</dbReference>
<dbReference type="GO" id="GO:0046654">
    <property type="term" value="P:tetrahydrofolate biosynthetic process"/>
    <property type="evidence" value="ECO:0007669"/>
    <property type="project" value="UniProtKB-UniPathway"/>
</dbReference>
<evidence type="ECO:0000313" key="14">
    <source>
        <dbReference type="EMBL" id="ASK77902.1"/>
    </source>
</evidence>
<dbReference type="InterPro" id="IPR035907">
    <property type="entry name" value="Hppk_sf"/>
</dbReference>
<dbReference type="CDD" id="cd00483">
    <property type="entry name" value="HPPK"/>
    <property type="match status" value="1"/>
</dbReference>
<dbReference type="EC" id="2.7.6.3" evidence="3"/>
<keyword evidence="6" id="KW-0547">Nucleotide-binding</keyword>
<gene>
    <name evidence="14" type="primary">folK</name>
    <name evidence="14" type="ORF">CF386_01975</name>
</gene>
<keyword evidence="5" id="KW-0808">Transferase</keyword>
<dbReference type="InterPro" id="IPR000550">
    <property type="entry name" value="Hppk"/>
</dbReference>
<dbReference type="PANTHER" id="PTHR43071:SF1">
    <property type="entry name" value="2-AMINO-4-HYDROXY-6-HYDROXYMETHYLDIHYDROPTERIDINE PYROPHOSPHOKINASE"/>
    <property type="match status" value="1"/>
</dbReference>
<dbReference type="RefSeq" id="WP_089072812.1">
    <property type="nucleotide sequence ID" value="NZ_CBCSAM010000005.1"/>
</dbReference>
<dbReference type="KEGG" id="pmai:CF386_01975"/>
<evidence type="ECO:0000256" key="9">
    <source>
        <dbReference type="ARBA" id="ARBA00022909"/>
    </source>
</evidence>
<dbReference type="GO" id="GO:0003848">
    <property type="term" value="F:2-amino-4-hydroxy-6-hydroxymethyldihydropteridine diphosphokinase activity"/>
    <property type="evidence" value="ECO:0007669"/>
    <property type="project" value="UniProtKB-EC"/>
</dbReference>
<dbReference type="NCBIfam" id="TIGR01498">
    <property type="entry name" value="folK"/>
    <property type="match status" value="1"/>
</dbReference>
<evidence type="ECO:0000256" key="8">
    <source>
        <dbReference type="ARBA" id="ARBA00022840"/>
    </source>
</evidence>
<accession>A0A220VCJ5</accession>
<evidence type="ECO:0000256" key="2">
    <source>
        <dbReference type="ARBA" id="ARBA00005810"/>
    </source>
</evidence>
<keyword evidence="8" id="KW-0067">ATP-binding</keyword>
<evidence type="ECO:0000259" key="13">
    <source>
        <dbReference type="PROSITE" id="PS00794"/>
    </source>
</evidence>
<dbReference type="GO" id="GO:0005524">
    <property type="term" value="F:ATP binding"/>
    <property type="evidence" value="ECO:0007669"/>
    <property type="project" value="UniProtKB-KW"/>
</dbReference>
<name>A0A220VCJ5_9GAMM</name>
<comment type="function">
    <text evidence="10">Catalyzes the transfer of pyrophosphate from adenosine triphosphate (ATP) to 6-hydroxymethyl-7,8-dihydropterin, an enzymatic step in folate biosynthesis pathway.</text>
</comment>
<comment type="pathway">
    <text evidence="1">Cofactor biosynthesis; tetrahydrofolate biosynthesis; 2-amino-4-hydroxy-6-hydroxymethyl-7,8-dihydropteridine diphosphate from 7,8-dihydroneopterin triphosphate: step 4/4.</text>
</comment>
<dbReference type="AlphaFoldDB" id="A0A220VCJ5"/>
<dbReference type="Proteomes" id="UP000242175">
    <property type="component" value="Chromosome large"/>
</dbReference>
<dbReference type="PANTHER" id="PTHR43071">
    <property type="entry name" value="2-AMINO-4-HYDROXY-6-HYDROXYMETHYLDIHYDROPTERIDINE PYROPHOSPHOKINASE"/>
    <property type="match status" value="1"/>
</dbReference>
<dbReference type="GO" id="GO:0016301">
    <property type="term" value="F:kinase activity"/>
    <property type="evidence" value="ECO:0007669"/>
    <property type="project" value="UniProtKB-KW"/>
</dbReference>
<dbReference type="Gene3D" id="3.30.70.560">
    <property type="entry name" value="7,8-Dihydro-6-hydroxymethylpterin-pyrophosphokinase HPPK"/>
    <property type="match status" value="1"/>
</dbReference>
<evidence type="ECO:0000256" key="7">
    <source>
        <dbReference type="ARBA" id="ARBA00022777"/>
    </source>
</evidence>
<dbReference type="GO" id="GO:0046656">
    <property type="term" value="P:folic acid biosynthetic process"/>
    <property type="evidence" value="ECO:0007669"/>
    <property type="project" value="UniProtKB-KW"/>
</dbReference>
<evidence type="ECO:0000256" key="11">
    <source>
        <dbReference type="ARBA" id="ARBA00029766"/>
    </source>
</evidence>
<dbReference type="OrthoDB" id="9808041at2"/>
<dbReference type="PROSITE" id="PS00794">
    <property type="entry name" value="HPPK"/>
    <property type="match status" value="1"/>
</dbReference>
<evidence type="ECO:0000256" key="6">
    <source>
        <dbReference type="ARBA" id="ARBA00022741"/>
    </source>
</evidence>
<dbReference type="Pfam" id="PF01288">
    <property type="entry name" value="HPPK"/>
    <property type="match status" value="1"/>
</dbReference>
<feature type="domain" description="7,8-dihydro-6-hydroxymethylpterin-pyrophosphokinase" evidence="13">
    <location>
        <begin position="92"/>
        <end position="103"/>
    </location>
</feature>
<evidence type="ECO:0000256" key="5">
    <source>
        <dbReference type="ARBA" id="ARBA00022679"/>
    </source>
</evidence>
<sequence>MKNIAYIGLGSNLDDPFKKTLTAINLLNNYHSKIRILDRSSFYSSTPLDNIPQEDFVNAVLKIETDHSPIELLDLLQSIELKMGRIRNKNMRWGPRVIDLDILLFNNDIINNNRLTIPHYDMKRRDFVIVPLFEIAPSLILPDGDLISDVMNNLQVNKLQKIKQTNS</sequence>
<dbReference type="EMBL" id="CP022355">
    <property type="protein sequence ID" value="ASK77902.1"/>
    <property type="molecule type" value="Genomic_DNA"/>
</dbReference>
<evidence type="ECO:0000256" key="4">
    <source>
        <dbReference type="ARBA" id="ARBA00016218"/>
    </source>
</evidence>
<evidence type="ECO:0000256" key="10">
    <source>
        <dbReference type="ARBA" id="ARBA00029409"/>
    </source>
</evidence>
<dbReference type="SUPFAM" id="SSF55083">
    <property type="entry name" value="6-hydroxymethyl-7,8-dihydropterin pyrophosphokinase, HPPK"/>
    <property type="match status" value="1"/>
</dbReference>
<keyword evidence="15" id="KW-1185">Reference proteome</keyword>
<evidence type="ECO:0000256" key="12">
    <source>
        <dbReference type="ARBA" id="ARBA00033413"/>
    </source>
</evidence>
<keyword evidence="9" id="KW-0289">Folate biosynthesis</keyword>
<proteinExistence type="inferred from homology"/>
<reference evidence="14 15" key="1">
    <citation type="journal article" date="2016" name="Int. J. Syst. Evol. Microbiol.">
        <title>Paraphotobacterium marinum gen. nov., sp. nov., a member of the family Vibrionaceae, isolated from surface seawater.</title>
        <authorList>
            <person name="Huang Z."/>
            <person name="Dong C."/>
            <person name="Shao Z."/>
        </authorList>
    </citation>
    <scope>NUCLEOTIDE SEQUENCE [LARGE SCALE GENOMIC DNA]</scope>
    <source>
        <strain evidence="14 15">NSCS20N07D</strain>
    </source>
</reference>
<protein>
    <recommendedName>
        <fullName evidence="4">2-amino-4-hydroxy-6-hydroxymethyldihydropteridine pyrophosphokinase</fullName>
        <ecNumber evidence="3">2.7.6.3</ecNumber>
    </recommendedName>
    <alternativeName>
        <fullName evidence="11">6-hydroxymethyl-7,8-dihydropterin pyrophosphokinase</fullName>
    </alternativeName>
    <alternativeName>
        <fullName evidence="12">7,8-dihydro-6-hydroxymethylpterin-pyrophosphokinase</fullName>
    </alternativeName>
</protein>
<evidence type="ECO:0000313" key="15">
    <source>
        <dbReference type="Proteomes" id="UP000242175"/>
    </source>
</evidence>
<evidence type="ECO:0000256" key="1">
    <source>
        <dbReference type="ARBA" id="ARBA00005051"/>
    </source>
</evidence>
<comment type="similarity">
    <text evidence="2">Belongs to the HPPK family.</text>
</comment>
<organism evidence="14 15">
    <name type="scientific">Paraphotobacterium marinum</name>
    <dbReference type="NCBI Taxonomy" id="1755811"/>
    <lineage>
        <taxon>Bacteria</taxon>
        <taxon>Pseudomonadati</taxon>
        <taxon>Pseudomonadota</taxon>
        <taxon>Gammaproteobacteria</taxon>
        <taxon>Vibrionales</taxon>
        <taxon>Vibrionaceae</taxon>
        <taxon>Paraphotobacterium</taxon>
    </lineage>
</organism>